<feature type="non-terminal residue" evidence="5">
    <location>
        <position position="72"/>
    </location>
</feature>
<dbReference type="Pfam" id="PF05361">
    <property type="entry name" value="PP1_inhibitor"/>
    <property type="match status" value="1"/>
</dbReference>
<accession>A0A401TDZ5</accession>
<evidence type="ECO:0000256" key="2">
    <source>
        <dbReference type="ARBA" id="ARBA00022553"/>
    </source>
</evidence>
<dbReference type="PANTHER" id="PTHR16188">
    <property type="entry name" value="PROTEIN PHOSPHATASE 1 INHIBITOR POTENTIATED BY PROTEIN KINASE C"/>
    <property type="match status" value="1"/>
</dbReference>
<protein>
    <recommendedName>
        <fullName evidence="7">Protein phosphatase 1 regulatory inhibitor subunit 14B</fullName>
    </recommendedName>
</protein>
<dbReference type="GO" id="GO:0005737">
    <property type="term" value="C:cytoplasm"/>
    <property type="evidence" value="ECO:0007669"/>
    <property type="project" value="InterPro"/>
</dbReference>
<dbReference type="PANTHER" id="PTHR16188:SF5">
    <property type="entry name" value="PROTEIN PHOSPHATASE 1 REGULATORY SUBUNIT 14B"/>
    <property type="match status" value="1"/>
</dbReference>
<evidence type="ECO:0000313" key="6">
    <source>
        <dbReference type="Proteomes" id="UP000287033"/>
    </source>
</evidence>
<feature type="region of interest" description="Disordered" evidence="4">
    <location>
        <begin position="1"/>
        <end position="42"/>
    </location>
</feature>
<dbReference type="SUPFAM" id="SSF81790">
    <property type="entry name" value="Myosin phosphatase inhibitor 17kDa protein, CPI-17"/>
    <property type="match status" value="1"/>
</dbReference>
<evidence type="ECO:0000256" key="1">
    <source>
        <dbReference type="ARBA" id="ARBA00005483"/>
    </source>
</evidence>
<evidence type="ECO:0008006" key="7">
    <source>
        <dbReference type="Google" id="ProtNLM"/>
    </source>
</evidence>
<evidence type="ECO:0000313" key="5">
    <source>
        <dbReference type="EMBL" id="GCC40860.1"/>
    </source>
</evidence>
<comment type="similarity">
    <text evidence="1">Belongs to the PP1 inhibitor family.</text>
</comment>
<gene>
    <name evidence="5" type="ORF">chiPu_0024908</name>
</gene>
<dbReference type="OMA" id="EHPQRRQ"/>
<sequence length="72" mass="8412">MAAVDSPESTRPPRVYFQAPPTSPGAGEEEESEHPQRRQGKVTVKYDRRELRKRLNLEEWILEQLVVLYDCE</sequence>
<evidence type="ECO:0000256" key="3">
    <source>
        <dbReference type="ARBA" id="ARBA00023272"/>
    </source>
</evidence>
<dbReference type="OrthoDB" id="8193882at2759"/>
<reference evidence="5 6" key="1">
    <citation type="journal article" date="2018" name="Nat. Ecol. Evol.">
        <title>Shark genomes provide insights into elasmobranch evolution and the origin of vertebrates.</title>
        <authorList>
            <person name="Hara Y"/>
            <person name="Yamaguchi K"/>
            <person name="Onimaru K"/>
            <person name="Kadota M"/>
            <person name="Koyanagi M"/>
            <person name="Keeley SD"/>
            <person name="Tatsumi K"/>
            <person name="Tanaka K"/>
            <person name="Motone F"/>
            <person name="Kageyama Y"/>
            <person name="Nozu R"/>
            <person name="Adachi N"/>
            <person name="Nishimura O"/>
            <person name="Nakagawa R"/>
            <person name="Tanegashima C"/>
            <person name="Kiyatake I"/>
            <person name="Matsumoto R"/>
            <person name="Murakumo K"/>
            <person name="Nishida K"/>
            <person name="Terakita A"/>
            <person name="Kuratani S"/>
            <person name="Sato K"/>
            <person name="Hyodo S Kuraku.S."/>
        </authorList>
    </citation>
    <scope>NUCLEOTIDE SEQUENCE [LARGE SCALE GENOMIC DNA]</scope>
</reference>
<comment type="caution">
    <text evidence="5">The sequence shown here is derived from an EMBL/GenBank/DDBJ whole genome shotgun (WGS) entry which is preliminary data.</text>
</comment>
<keyword evidence="3" id="KW-0650">Protein phosphatase inhibitor</keyword>
<name>A0A401TDZ5_CHIPU</name>
<dbReference type="GO" id="GO:0045087">
    <property type="term" value="P:innate immune response"/>
    <property type="evidence" value="ECO:0007669"/>
    <property type="project" value="TreeGrafter"/>
</dbReference>
<proteinExistence type="inferred from homology"/>
<dbReference type="EMBL" id="BEZZ01048607">
    <property type="protein sequence ID" value="GCC40860.1"/>
    <property type="molecule type" value="Genomic_DNA"/>
</dbReference>
<dbReference type="InterPro" id="IPR036658">
    <property type="entry name" value="CPI-17_sf"/>
</dbReference>
<dbReference type="InterPro" id="IPR008025">
    <property type="entry name" value="CPI-17"/>
</dbReference>
<keyword evidence="2" id="KW-0597">Phosphoprotein</keyword>
<dbReference type="Proteomes" id="UP000287033">
    <property type="component" value="Unassembled WGS sequence"/>
</dbReference>
<dbReference type="GO" id="GO:0004865">
    <property type="term" value="F:protein serine/threonine phosphatase inhibitor activity"/>
    <property type="evidence" value="ECO:0007669"/>
    <property type="project" value="TreeGrafter"/>
</dbReference>
<evidence type="ECO:0000256" key="4">
    <source>
        <dbReference type="SAM" id="MobiDB-lite"/>
    </source>
</evidence>
<dbReference type="AlphaFoldDB" id="A0A401TDZ5"/>
<keyword evidence="6" id="KW-1185">Reference proteome</keyword>
<dbReference type="Gene3D" id="1.10.150.220">
    <property type="entry name" value="CPI-17"/>
    <property type="match status" value="1"/>
</dbReference>
<dbReference type="STRING" id="137246.A0A401TDZ5"/>
<organism evidence="5 6">
    <name type="scientific">Chiloscyllium punctatum</name>
    <name type="common">Brownbanded bambooshark</name>
    <name type="synonym">Hemiscyllium punctatum</name>
    <dbReference type="NCBI Taxonomy" id="137246"/>
    <lineage>
        <taxon>Eukaryota</taxon>
        <taxon>Metazoa</taxon>
        <taxon>Chordata</taxon>
        <taxon>Craniata</taxon>
        <taxon>Vertebrata</taxon>
        <taxon>Chondrichthyes</taxon>
        <taxon>Elasmobranchii</taxon>
        <taxon>Galeomorphii</taxon>
        <taxon>Galeoidea</taxon>
        <taxon>Orectolobiformes</taxon>
        <taxon>Hemiscylliidae</taxon>
        <taxon>Chiloscyllium</taxon>
    </lineage>
</organism>